<feature type="region of interest" description="Disordered" evidence="1">
    <location>
        <begin position="1"/>
        <end position="66"/>
    </location>
</feature>
<evidence type="ECO:0000313" key="11">
    <source>
        <dbReference type="Proteomes" id="UP000440367"/>
    </source>
</evidence>
<evidence type="ECO:0000313" key="5">
    <source>
        <dbReference type="EMBL" id="KAE9169903.1"/>
    </source>
</evidence>
<dbReference type="Proteomes" id="UP000441208">
    <property type="component" value="Unassembled WGS sequence"/>
</dbReference>
<keyword evidence="9" id="KW-1185">Reference proteome</keyword>
<dbReference type="Proteomes" id="UP000429523">
    <property type="component" value="Unassembled WGS sequence"/>
</dbReference>
<sequence>MQEEWRTAGKGGSQRHKGVGGVKVQPQQKINKQAERKAVNFSVDGSRPGRIDAREASSRKSSGGDQGKVNAVYEQLRNYFRTDVSEKYIFQMVKRLNELAKERRFREYVVARADSGGSKED</sequence>
<evidence type="ECO:0000313" key="12">
    <source>
        <dbReference type="Proteomes" id="UP000440732"/>
    </source>
</evidence>
<evidence type="ECO:0000256" key="1">
    <source>
        <dbReference type="SAM" id="MobiDB-lite"/>
    </source>
</evidence>
<dbReference type="EMBL" id="QXFZ01003553">
    <property type="protein sequence ID" value="KAE9068379.1"/>
    <property type="molecule type" value="Genomic_DNA"/>
</dbReference>
<dbReference type="Proteomes" id="UP000440367">
    <property type="component" value="Unassembled WGS sequence"/>
</dbReference>
<evidence type="ECO:0000313" key="10">
    <source>
        <dbReference type="Proteomes" id="UP000437068"/>
    </source>
</evidence>
<organism evidence="5 9">
    <name type="scientific">Phytophthora fragariae</name>
    <dbReference type="NCBI Taxonomy" id="53985"/>
    <lineage>
        <taxon>Eukaryota</taxon>
        <taxon>Sar</taxon>
        <taxon>Stramenopiles</taxon>
        <taxon>Oomycota</taxon>
        <taxon>Peronosporomycetes</taxon>
        <taxon>Peronosporales</taxon>
        <taxon>Peronosporaceae</taxon>
        <taxon>Phytophthora</taxon>
    </lineage>
</organism>
<evidence type="ECO:0000313" key="9">
    <source>
        <dbReference type="Proteomes" id="UP000433483"/>
    </source>
</evidence>
<evidence type="ECO:0000313" key="3">
    <source>
        <dbReference type="EMBL" id="KAE9068379.1"/>
    </source>
</evidence>
<dbReference type="Proteomes" id="UP000433483">
    <property type="component" value="Unassembled WGS sequence"/>
</dbReference>
<dbReference type="Proteomes" id="UP000440732">
    <property type="component" value="Unassembled WGS sequence"/>
</dbReference>
<reference evidence="8 9" key="1">
    <citation type="submission" date="2018-08" db="EMBL/GenBank/DDBJ databases">
        <title>Genomic investigation of the strawberry pathogen Phytophthora fragariae indicates pathogenicity is determined by transcriptional variation in three key races.</title>
        <authorList>
            <person name="Adams T.M."/>
            <person name="Armitage A.D."/>
            <person name="Sobczyk M.K."/>
            <person name="Bates H.J."/>
            <person name="Dunwell J.M."/>
            <person name="Nellist C.F."/>
            <person name="Harrison R.J."/>
        </authorList>
    </citation>
    <scope>NUCLEOTIDE SEQUENCE [LARGE SCALE GENOMIC DNA]</scope>
    <source>
        <strain evidence="7 10">A4</strain>
        <strain evidence="6 11">BC-1</strain>
        <strain evidence="5 9">NOV-27</strain>
        <strain evidence="4 12">NOV-5</strain>
        <strain evidence="3 13">NOV-71</strain>
        <strain evidence="2 8">NOV-9</strain>
    </source>
</reference>
<comment type="caution">
    <text evidence="5">The sequence shown here is derived from an EMBL/GenBank/DDBJ whole genome shotgun (WGS) entry which is preliminary data.</text>
</comment>
<name>A0A6A3VPY2_9STRA</name>
<dbReference type="EMBL" id="QXGE01003683">
    <property type="protein sequence ID" value="KAE9273826.1"/>
    <property type="molecule type" value="Genomic_DNA"/>
</dbReference>
<gene>
    <name evidence="7" type="ORF">PF001_g27338</name>
    <name evidence="6" type="ORF">PF002_g28400</name>
    <name evidence="5" type="ORF">PF005_g27777</name>
    <name evidence="4" type="ORF">PF006_g27350</name>
    <name evidence="3" type="ORF">PF007_g27711</name>
    <name evidence="2" type="ORF">PF009_g28363</name>
</gene>
<feature type="compositionally biased region" description="Basic and acidic residues" evidence="1">
    <location>
        <begin position="47"/>
        <end position="58"/>
    </location>
</feature>
<dbReference type="AlphaFoldDB" id="A0A6A3VPY2"/>
<dbReference type="EMBL" id="QXGD01003482">
    <property type="protein sequence ID" value="KAE9177208.1"/>
    <property type="molecule type" value="Genomic_DNA"/>
</dbReference>
<evidence type="ECO:0000313" key="7">
    <source>
        <dbReference type="EMBL" id="KAE9273826.1"/>
    </source>
</evidence>
<dbReference type="EMBL" id="QXGA01003700">
    <property type="protein sequence ID" value="KAE9080277.1"/>
    <property type="molecule type" value="Genomic_DNA"/>
</dbReference>
<evidence type="ECO:0000313" key="8">
    <source>
        <dbReference type="Proteomes" id="UP000429523"/>
    </source>
</evidence>
<evidence type="ECO:0000313" key="2">
    <source>
        <dbReference type="EMBL" id="KAE8921357.1"/>
    </source>
</evidence>
<evidence type="ECO:0000313" key="13">
    <source>
        <dbReference type="Proteomes" id="UP000441208"/>
    </source>
</evidence>
<dbReference type="EMBL" id="QXGF01003531">
    <property type="protein sequence ID" value="KAE8921357.1"/>
    <property type="molecule type" value="Genomic_DNA"/>
</dbReference>
<accession>A0A6A3VPY2</accession>
<evidence type="ECO:0000313" key="6">
    <source>
        <dbReference type="EMBL" id="KAE9177208.1"/>
    </source>
</evidence>
<dbReference type="Proteomes" id="UP000437068">
    <property type="component" value="Unassembled WGS sequence"/>
</dbReference>
<dbReference type="EMBL" id="QXGB01003601">
    <property type="protein sequence ID" value="KAE9169903.1"/>
    <property type="molecule type" value="Genomic_DNA"/>
</dbReference>
<evidence type="ECO:0000313" key="4">
    <source>
        <dbReference type="EMBL" id="KAE9080277.1"/>
    </source>
</evidence>
<proteinExistence type="predicted"/>
<protein>
    <submittedName>
        <fullName evidence="5">Uncharacterized protein</fullName>
    </submittedName>
</protein>